<protein>
    <submittedName>
        <fullName evidence="2">Uncharacterized protein</fullName>
    </submittedName>
</protein>
<dbReference type="RefSeq" id="WP_164931119.1">
    <property type="nucleotide sequence ID" value="NZ_BMCX01000004.1"/>
</dbReference>
<dbReference type="NCBIfam" id="TIGR02165">
    <property type="entry name" value="cas5_6_GSU0054"/>
    <property type="match status" value="1"/>
</dbReference>
<dbReference type="KEGG" id="cpeg:CPELA_00755"/>
<sequence>MPTLDISATFPLGVYLGHRADGSPDPFPDIARLHSALLHAAATGTTAKEQDGRVQPSEDSLAALRWLEEHPPSRLHVPTHRRQSNDENRITYRNEGWFEKSKFKVSARRMSEGTTFNGPIAYSWDDVPEAVVETVFELCSDVAVLGEGGSLVKLEHRSLPPTLVLDTEASMFTPGGEHIRGVAPGRTDALIQAFEAANPGKGKAQKTAKKEDSRTAEATTTGLRDLRYRRPDAPASSTPWDQVLLLELDGDVIPEQHRQAWCVAMHRAIIAAIQSDVPPMVTGQYPKSMPDRPSNHLSIQYLTKEQVERHGLQNHAIALLLPNDATAEDLIRLAQGLKSIRTLRCKYGRRRLEFNGVAVRAEEFWEAPKPGSYRLWLPTPLAVTEVRSPKRSRTGGRPWGLADAGLVSIALVWSAFLPKVKGNSDERHIARHEKARNNGVRVARTTLRAANTQHFIYKTRKGSVPQMWTGLIDLGELAPTTVMAAIGQSRHLGGGLLVPVDVPEALVTTLMGDN</sequence>
<keyword evidence="3" id="KW-1185">Reference proteome</keyword>
<dbReference type="Proteomes" id="UP000288929">
    <property type="component" value="Chromosome"/>
</dbReference>
<accession>A0A410W669</accession>
<organism evidence="2 3">
    <name type="scientific">Corynebacterium pelargi</name>
    <dbReference type="NCBI Taxonomy" id="1471400"/>
    <lineage>
        <taxon>Bacteria</taxon>
        <taxon>Bacillati</taxon>
        <taxon>Actinomycetota</taxon>
        <taxon>Actinomycetes</taxon>
        <taxon>Mycobacteriales</taxon>
        <taxon>Corynebacteriaceae</taxon>
        <taxon>Corynebacterium</taxon>
    </lineage>
</organism>
<evidence type="ECO:0000313" key="3">
    <source>
        <dbReference type="Proteomes" id="UP000288929"/>
    </source>
</evidence>
<dbReference type="AlphaFoldDB" id="A0A410W669"/>
<evidence type="ECO:0000313" key="2">
    <source>
        <dbReference type="EMBL" id="QAU51452.1"/>
    </source>
</evidence>
<dbReference type="InterPro" id="IPR019089">
    <property type="entry name" value="Cas_GSU0054"/>
</dbReference>
<dbReference type="EMBL" id="CP035299">
    <property type="protein sequence ID" value="QAU51452.1"/>
    <property type="molecule type" value="Genomic_DNA"/>
</dbReference>
<reference evidence="2 3" key="1">
    <citation type="submission" date="2019-01" db="EMBL/GenBank/DDBJ databases">
        <authorList>
            <person name="Ruckert C."/>
            <person name="Busche T."/>
            <person name="Kalinowski J."/>
        </authorList>
    </citation>
    <scope>NUCLEOTIDE SEQUENCE [LARGE SCALE GENOMIC DNA]</scope>
    <source>
        <strain evidence="2 3">136/3</strain>
    </source>
</reference>
<evidence type="ECO:0000256" key="1">
    <source>
        <dbReference type="SAM" id="MobiDB-lite"/>
    </source>
</evidence>
<gene>
    <name evidence="2" type="ORF">CPELA_00755</name>
</gene>
<proteinExistence type="predicted"/>
<feature type="region of interest" description="Disordered" evidence="1">
    <location>
        <begin position="199"/>
        <end position="219"/>
    </location>
</feature>
<name>A0A410W669_9CORY</name>